<evidence type="ECO:0000313" key="10">
    <source>
        <dbReference type="Ensembl" id="ENSNMLP00000008012.1"/>
    </source>
</evidence>
<feature type="chain" id="PRO_5034252485" evidence="8">
    <location>
        <begin position="19"/>
        <end position="181"/>
    </location>
</feature>
<dbReference type="Pfam" id="PF00021">
    <property type="entry name" value="UPAR_LY6"/>
    <property type="match status" value="1"/>
</dbReference>
<dbReference type="SMART" id="SM00134">
    <property type="entry name" value="LU"/>
    <property type="match status" value="1"/>
</dbReference>
<feature type="domain" description="UPAR/Ly6" evidence="9">
    <location>
        <begin position="89"/>
        <end position="164"/>
    </location>
</feature>
<dbReference type="SUPFAM" id="SSF57302">
    <property type="entry name" value="Snake toxin-like"/>
    <property type="match status" value="2"/>
</dbReference>
<keyword evidence="3" id="KW-1003">Cell membrane</keyword>
<evidence type="ECO:0000259" key="9">
    <source>
        <dbReference type="SMART" id="SM00134"/>
    </source>
</evidence>
<sequence length="181" mass="19119">MHLYTLIIGIVLFPQAEADQCGALRLISYHENSKAIDTMAKSCMPSQECIRGSVTFGPVKTVLMTECCSSDLCNENNAPASKAKPNGKECFSCDVPGDCSGTLNCEGDEDHCFKASVTVENNATIKGCISRSVCGNEIFPSSVAISCCEGNYCNGADGAGVSLLLLPLSDVKLLIFVLTAM</sequence>
<protein>
    <submittedName>
        <fullName evidence="10">Neuromast-expressed gpi-anchored lymphocyte antigen 6</fullName>
    </submittedName>
</protein>
<evidence type="ECO:0000256" key="5">
    <source>
        <dbReference type="ARBA" id="ARBA00022729"/>
    </source>
</evidence>
<dbReference type="GO" id="GO:0005886">
    <property type="term" value="C:plasma membrane"/>
    <property type="evidence" value="ECO:0007669"/>
    <property type="project" value="UniProtKB-SubCell"/>
</dbReference>
<reference evidence="10" key="2">
    <citation type="submission" date="2025-09" db="UniProtKB">
        <authorList>
            <consortium name="Ensembl"/>
        </authorList>
    </citation>
    <scope>IDENTIFICATION</scope>
</reference>
<dbReference type="AlphaFoldDB" id="A0A8C6SSQ3"/>
<keyword evidence="5 8" id="KW-0732">Signal</keyword>
<accession>A0A8C6SSQ3</accession>
<dbReference type="InterPro" id="IPR050918">
    <property type="entry name" value="CNF-like_PLA2_Inhibitor"/>
</dbReference>
<dbReference type="Proteomes" id="UP000694523">
    <property type="component" value="Unplaced"/>
</dbReference>
<evidence type="ECO:0000256" key="1">
    <source>
        <dbReference type="ARBA" id="ARBA00004236"/>
    </source>
</evidence>
<keyword evidence="4" id="KW-0964">Secreted</keyword>
<dbReference type="InterPro" id="IPR035076">
    <property type="entry name" value="Toxin/TOLIP"/>
</dbReference>
<keyword evidence="6" id="KW-0472">Membrane</keyword>
<evidence type="ECO:0000256" key="8">
    <source>
        <dbReference type="SAM" id="SignalP"/>
    </source>
</evidence>
<dbReference type="GO" id="GO:0005576">
    <property type="term" value="C:extracellular region"/>
    <property type="evidence" value="ECO:0007669"/>
    <property type="project" value="UniProtKB-SubCell"/>
</dbReference>
<dbReference type="InterPro" id="IPR016054">
    <property type="entry name" value="LY6_UPA_recep-like"/>
</dbReference>
<evidence type="ECO:0000256" key="3">
    <source>
        <dbReference type="ARBA" id="ARBA00022475"/>
    </source>
</evidence>
<evidence type="ECO:0000256" key="7">
    <source>
        <dbReference type="ARBA" id="ARBA00023180"/>
    </source>
</evidence>
<name>A0A8C6SSQ3_9GOBI</name>
<keyword evidence="7" id="KW-0325">Glycoprotein</keyword>
<dbReference type="InterPro" id="IPR045860">
    <property type="entry name" value="Snake_toxin-like_sf"/>
</dbReference>
<evidence type="ECO:0000256" key="2">
    <source>
        <dbReference type="ARBA" id="ARBA00004613"/>
    </source>
</evidence>
<dbReference type="Pfam" id="PF00087">
    <property type="entry name" value="Toxin_TOLIP"/>
    <property type="match status" value="1"/>
</dbReference>
<keyword evidence="11" id="KW-1185">Reference proteome</keyword>
<dbReference type="Ensembl" id="ENSNMLT00000009111.1">
    <property type="protein sequence ID" value="ENSNMLP00000008012.1"/>
    <property type="gene ID" value="ENSNMLG00000005692.1"/>
</dbReference>
<evidence type="ECO:0000313" key="11">
    <source>
        <dbReference type="Proteomes" id="UP000694523"/>
    </source>
</evidence>
<dbReference type="PANTHER" id="PTHR20914:SF9">
    <property type="entry name" value="COILED, ISOFORM A"/>
    <property type="match status" value="1"/>
</dbReference>
<evidence type="ECO:0000256" key="4">
    <source>
        <dbReference type="ARBA" id="ARBA00022525"/>
    </source>
</evidence>
<reference evidence="10" key="1">
    <citation type="submission" date="2025-08" db="UniProtKB">
        <authorList>
            <consortium name="Ensembl"/>
        </authorList>
    </citation>
    <scope>IDENTIFICATION</scope>
</reference>
<proteinExistence type="predicted"/>
<feature type="signal peptide" evidence="8">
    <location>
        <begin position="1"/>
        <end position="18"/>
    </location>
</feature>
<evidence type="ECO:0000256" key="6">
    <source>
        <dbReference type="ARBA" id="ARBA00023136"/>
    </source>
</evidence>
<dbReference type="Gene3D" id="2.10.60.10">
    <property type="entry name" value="CD59"/>
    <property type="match status" value="2"/>
</dbReference>
<dbReference type="PANTHER" id="PTHR20914">
    <property type="entry name" value="LY6/PLAUR DOMAIN-CONTAINING PROTEIN 8"/>
    <property type="match status" value="1"/>
</dbReference>
<organism evidence="10 11">
    <name type="scientific">Neogobius melanostomus</name>
    <name type="common">round goby</name>
    <dbReference type="NCBI Taxonomy" id="47308"/>
    <lineage>
        <taxon>Eukaryota</taxon>
        <taxon>Metazoa</taxon>
        <taxon>Chordata</taxon>
        <taxon>Craniata</taxon>
        <taxon>Vertebrata</taxon>
        <taxon>Euteleostomi</taxon>
        <taxon>Actinopterygii</taxon>
        <taxon>Neopterygii</taxon>
        <taxon>Teleostei</taxon>
        <taxon>Neoteleostei</taxon>
        <taxon>Acanthomorphata</taxon>
        <taxon>Gobiaria</taxon>
        <taxon>Gobiiformes</taxon>
        <taxon>Gobioidei</taxon>
        <taxon>Gobiidae</taxon>
        <taxon>Benthophilinae</taxon>
        <taxon>Neogobiini</taxon>
        <taxon>Neogobius</taxon>
    </lineage>
</organism>
<comment type="subcellular location">
    <subcellularLocation>
        <location evidence="1">Cell membrane</location>
    </subcellularLocation>
    <subcellularLocation>
        <location evidence="2">Secreted</location>
    </subcellularLocation>
</comment>